<dbReference type="AlphaFoldDB" id="A0A368KXP9"/>
<accession>A0A368KXP9</accession>
<gene>
    <name evidence="1" type="ORF">DTL42_00085</name>
</gene>
<comment type="caution">
    <text evidence="1">The sequence shown here is derived from an EMBL/GenBank/DDBJ whole genome shotgun (WGS) entry which is preliminary data.</text>
</comment>
<dbReference type="EMBL" id="QPEX01000003">
    <property type="protein sequence ID" value="RCS56162.1"/>
    <property type="molecule type" value="Genomic_DNA"/>
</dbReference>
<protein>
    <submittedName>
        <fullName evidence="1">DUF885 domain-containing protein</fullName>
    </submittedName>
</protein>
<reference evidence="1 2" key="1">
    <citation type="submission" date="2018-07" db="EMBL/GenBank/DDBJ databases">
        <title>Comparative genomes isolates from brazilian mangrove.</title>
        <authorList>
            <person name="De Araujo J.E."/>
            <person name="Taketani R.G."/>
            <person name="Silva M.C.P."/>
            <person name="Lourenco M.V."/>
            <person name="Oliveira V.M."/>
            <person name="Andreote F.D."/>
        </authorList>
    </citation>
    <scope>NUCLEOTIDE SEQUENCE [LARGE SCALE GENOMIC DNA]</scope>
    <source>
        <strain evidence="1 2">HEX PRIS-MGV</strain>
    </source>
</reference>
<dbReference type="InterPro" id="IPR010281">
    <property type="entry name" value="DUF885"/>
</dbReference>
<dbReference type="PANTHER" id="PTHR33361">
    <property type="entry name" value="GLR0591 PROTEIN"/>
    <property type="match status" value="1"/>
</dbReference>
<name>A0A368KXP9_9BACT</name>
<evidence type="ECO:0000313" key="1">
    <source>
        <dbReference type="EMBL" id="RCS56162.1"/>
    </source>
</evidence>
<evidence type="ECO:0000313" key="2">
    <source>
        <dbReference type="Proteomes" id="UP000253562"/>
    </source>
</evidence>
<dbReference type="PANTHER" id="PTHR33361:SF2">
    <property type="entry name" value="DUF885 DOMAIN-CONTAINING PROTEIN"/>
    <property type="match status" value="1"/>
</dbReference>
<dbReference type="Pfam" id="PF05960">
    <property type="entry name" value="DUF885"/>
    <property type="match status" value="1"/>
</dbReference>
<organism evidence="1 2">
    <name type="scientific">Bremerella cremea</name>
    <dbReference type="NCBI Taxonomy" id="1031537"/>
    <lineage>
        <taxon>Bacteria</taxon>
        <taxon>Pseudomonadati</taxon>
        <taxon>Planctomycetota</taxon>
        <taxon>Planctomycetia</taxon>
        <taxon>Pirellulales</taxon>
        <taxon>Pirellulaceae</taxon>
        <taxon>Bremerella</taxon>
    </lineage>
</organism>
<sequence>MERHGAVSKKVLVQLPLTARTSMPNFSARLALLTTTIFALISPLLLGQEPAAENSASAKLHALFEEDWQWRMDNYPTWGTALGDKRGNDRWTDMSREAIDLRQKHPHELLEKLKQIDPSQLSGQDLLSYELFEYELNNELAGEKFPAELLALDQLDGPQFRLPQTAEQMPFDTVEDYENYLARLSSYPKFLDQITALLQEGIEKRWVQPPGPLASIPKQIGGQLKADATDSPLYKPFQEFPESISEADQARLKEAGKKAIAQQVFPAMLKFKEFVEDEYLPNGADVIGAAALPNGREYYAYKARSSTTTDLTPQEIHEIGLSEVKRIRGEMEKVIRESGFQGDFDDFVKFLKSDPQFYYTEADDLMLGYRDIAKRVDAQLPKLFVTLPRLPYGVRTFPDYEAPNQTSARYYPGSIEAARAGFFMANTYALDSRPKYEMEALTLHEAVPGHHLQIARAQELTDLPRFRRHGHYTAFVEGWALYAESLGEEMDFYQTPYDKFGQLTFEMWRACRLVVDTGMHNMGWSRQQAITFFQENSGKSPLEVAVEIDRYIVWPGQALAYKIGELKIKQLRAKAEQELGDDFDIRQFHNALLDNGALPLPILERVIDRWIAQQKSS</sequence>
<proteinExistence type="predicted"/>
<dbReference type="Proteomes" id="UP000253562">
    <property type="component" value="Unassembled WGS sequence"/>
</dbReference>